<sequence length="56" mass="6092">MIPEDGYLLSELLSLVGLLIFLKASIHHGLFFGAVVFGAGILLKIYCLILVMSQTL</sequence>
<evidence type="ECO:0000256" key="1">
    <source>
        <dbReference type="SAM" id="Phobius"/>
    </source>
</evidence>
<evidence type="ECO:0000313" key="3">
    <source>
        <dbReference type="EMBL" id="NMK39955.1"/>
    </source>
</evidence>
<evidence type="ECO:0000313" key="2">
    <source>
        <dbReference type="EMBL" id="NMK39907.1"/>
    </source>
</evidence>
<reference evidence="3 4" key="1">
    <citation type="submission" date="2020-04" db="EMBL/GenBank/DDBJ databases">
        <authorList>
            <person name="Hitch T.C.A."/>
            <person name="Wylensek D."/>
            <person name="Clavel T."/>
        </authorList>
    </citation>
    <scope>NUCLEOTIDE SEQUENCE [LARGE SCALE GENOMIC DNA]</scope>
    <source>
        <strain evidence="3 4">WCA-386-APC-2A</strain>
    </source>
</reference>
<dbReference type="EMBL" id="JABBJH010000026">
    <property type="protein sequence ID" value="NMK39955.1"/>
    <property type="molecule type" value="Genomic_DNA"/>
</dbReference>
<feature type="transmembrane region" description="Helical" evidence="1">
    <location>
        <begin position="6"/>
        <end position="22"/>
    </location>
</feature>
<comment type="caution">
    <text evidence="3">The sequence shown here is derived from an EMBL/GenBank/DDBJ whole genome shotgun (WGS) entry which is preliminary data.</text>
</comment>
<dbReference type="Proteomes" id="UP000536773">
    <property type="component" value="Unassembled WGS sequence"/>
</dbReference>
<gene>
    <name evidence="2" type="ORF">HG933_11125</name>
    <name evidence="3" type="ORF">HG933_11385</name>
</gene>
<keyword evidence="1" id="KW-1133">Transmembrane helix</keyword>
<name>A0A1M6P471_MEGEL</name>
<protein>
    <submittedName>
        <fullName evidence="3">Uncharacterized protein</fullName>
    </submittedName>
</protein>
<dbReference type="RefSeq" id="WP_169013978.1">
    <property type="nucleotide sequence ID" value="NZ_CABMON010000014.1"/>
</dbReference>
<accession>A0A1M6P471</accession>
<dbReference type="AlphaFoldDB" id="A0A1M6P471"/>
<proteinExistence type="predicted"/>
<organism evidence="3 4">
    <name type="scientific">Megasphaera elsdenii</name>
    <dbReference type="NCBI Taxonomy" id="907"/>
    <lineage>
        <taxon>Bacteria</taxon>
        <taxon>Bacillati</taxon>
        <taxon>Bacillota</taxon>
        <taxon>Negativicutes</taxon>
        <taxon>Veillonellales</taxon>
        <taxon>Veillonellaceae</taxon>
        <taxon>Megasphaera</taxon>
    </lineage>
</organism>
<dbReference type="EMBL" id="JABBJH010000024">
    <property type="protein sequence ID" value="NMK39907.1"/>
    <property type="molecule type" value="Genomic_DNA"/>
</dbReference>
<keyword evidence="1" id="KW-0812">Transmembrane</keyword>
<keyword evidence="1" id="KW-0472">Membrane</keyword>
<evidence type="ECO:0000313" key="4">
    <source>
        <dbReference type="Proteomes" id="UP000536773"/>
    </source>
</evidence>
<feature type="transmembrane region" description="Helical" evidence="1">
    <location>
        <begin position="29"/>
        <end position="52"/>
    </location>
</feature>